<gene>
    <name evidence="4" type="ORF">CEPIT_LOCUS10271</name>
</gene>
<feature type="domain" description="Phytocyanin" evidence="3">
    <location>
        <begin position="25"/>
        <end position="121"/>
    </location>
</feature>
<organism evidence="4 5">
    <name type="scientific">Cuscuta epithymum</name>
    <dbReference type="NCBI Taxonomy" id="186058"/>
    <lineage>
        <taxon>Eukaryota</taxon>
        <taxon>Viridiplantae</taxon>
        <taxon>Streptophyta</taxon>
        <taxon>Embryophyta</taxon>
        <taxon>Tracheophyta</taxon>
        <taxon>Spermatophyta</taxon>
        <taxon>Magnoliopsida</taxon>
        <taxon>eudicotyledons</taxon>
        <taxon>Gunneridae</taxon>
        <taxon>Pentapetalae</taxon>
        <taxon>asterids</taxon>
        <taxon>lamiids</taxon>
        <taxon>Solanales</taxon>
        <taxon>Convolvulaceae</taxon>
        <taxon>Cuscuteae</taxon>
        <taxon>Cuscuta</taxon>
        <taxon>Cuscuta subgen. Cuscuta</taxon>
    </lineage>
</organism>
<dbReference type="InterPro" id="IPR003245">
    <property type="entry name" value="Phytocyanin_dom"/>
</dbReference>
<evidence type="ECO:0000259" key="3">
    <source>
        <dbReference type="PROSITE" id="PS51485"/>
    </source>
</evidence>
<feature type="region of interest" description="Disordered" evidence="1">
    <location>
        <begin position="123"/>
        <end position="186"/>
    </location>
</feature>
<feature type="signal peptide" evidence="2">
    <location>
        <begin position="1"/>
        <end position="24"/>
    </location>
</feature>
<proteinExistence type="predicted"/>
<evidence type="ECO:0000313" key="4">
    <source>
        <dbReference type="EMBL" id="CAH9087903.1"/>
    </source>
</evidence>
<keyword evidence="2" id="KW-0732">Signal</keyword>
<feature type="compositionally biased region" description="Pro residues" evidence="1">
    <location>
        <begin position="158"/>
        <end position="186"/>
    </location>
</feature>
<sequence length="186" mass="20845">MSWKANVYMLRSLCVLLLIQKGIAYTFNVTEWGTPNHYNYSEWASRNRFQIGDTIVFRSPNNDSVLLVTKEQYKECNKNHLGERKDGNTSFTLNHSGHFYFISGSRDRCNKNEKLEVVVMADRRHRSSAPSPSPLVPEVTPSPAPNRKVTPPTEKAPSPSPSGPEAPMPSPADSPPYVPSQESFPP</sequence>
<evidence type="ECO:0000313" key="5">
    <source>
        <dbReference type="Proteomes" id="UP001152523"/>
    </source>
</evidence>
<name>A0AAV0CYM8_9ASTE</name>
<protein>
    <recommendedName>
        <fullName evidence="3">Phytocyanin domain-containing protein</fullName>
    </recommendedName>
</protein>
<reference evidence="4" key="1">
    <citation type="submission" date="2022-07" db="EMBL/GenBank/DDBJ databases">
        <authorList>
            <person name="Macas J."/>
            <person name="Novak P."/>
            <person name="Neumann P."/>
        </authorList>
    </citation>
    <scope>NUCLEOTIDE SEQUENCE</scope>
</reference>
<feature type="chain" id="PRO_5043336804" description="Phytocyanin domain-containing protein" evidence="2">
    <location>
        <begin position="25"/>
        <end position="186"/>
    </location>
</feature>
<dbReference type="PANTHER" id="PTHR33021:SF253">
    <property type="entry name" value="EARLY NODULIN-LIKE PROTEIN 9"/>
    <property type="match status" value="1"/>
</dbReference>
<dbReference type="Proteomes" id="UP001152523">
    <property type="component" value="Unassembled WGS sequence"/>
</dbReference>
<dbReference type="Gene3D" id="2.60.40.420">
    <property type="entry name" value="Cupredoxins - blue copper proteins"/>
    <property type="match status" value="1"/>
</dbReference>
<accession>A0AAV0CYM8</accession>
<comment type="caution">
    <text evidence="4">The sequence shown here is derived from an EMBL/GenBank/DDBJ whole genome shotgun (WGS) entry which is preliminary data.</text>
</comment>
<dbReference type="EMBL" id="CAMAPF010000059">
    <property type="protein sequence ID" value="CAH9087903.1"/>
    <property type="molecule type" value="Genomic_DNA"/>
</dbReference>
<dbReference type="PANTHER" id="PTHR33021">
    <property type="entry name" value="BLUE COPPER PROTEIN"/>
    <property type="match status" value="1"/>
</dbReference>
<dbReference type="GO" id="GO:0009055">
    <property type="term" value="F:electron transfer activity"/>
    <property type="evidence" value="ECO:0007669"/>
    <property type="project" value="InterPro"/>
</dbReference>
<dbReference type="Pfam" id="PF02298">
    <property type="entry name" value="Cu_bind_like"/>
    <property type="match status" value="1"/>
</dbReference>
<keyword evidence="5" id="KW-1185">Reference proteome</keyword>
<feature type="non-terminal residue" evidence="4">
    <location>
        <position position="186"/>
    </location>
</feature>
<dbReference type="SUPFAM" id="SSF49503">
    <property type="entry name" value="Cupredoxins"/>
    <property type="match status" value="1"/>
</dbReference>
<dbReference type="AlphaFoldDB" id="A0AAV0CYM8"/>
<dbReference type="PROSITE" id="PS51485">
    <property type="entry name" value="PHYTOCYANIN"/>
    <property type="match status" value="1"/>
</dbReference>
<dbReference type="GO" id="GO:0005886">
    <property type="term" value="C:plasma membrane"/>
    <property type="evidence" value="ECO:0007669"/>
    <property type="project" value="TreeGrafter"/>
</dbReference>
<dbReference type="InterPro" id="IPR008972">
    <property type="entry name" value="Cupredoxin"/>
</dbReference>
<evidence type="ECO:0000256" key="2">
    <source>
        <dbReference type="SAM" id="SignalP"/>
    </source>
</evidence>
<evidence type="ECO:0000256" key="1">
    <source>
        <dbReference type="SAM" id="MobiDB-lite"/>
    </source>
</evidence>
<dbReference type="InterPro" id="IPR039391">
    <property type="entry name" value="Phytocyanin-like"/>
</dbReference>
<feature type="compositionally biased region" description="Pro residues" evidence="1">
    <location>
        <begin position="131"/>
        <end position="144"/>
    </location>
</feature>